<evidence type="ECO:0000313" key="4">
    <source>
        <dbReference type="Proteomes" id="UP000050465"/>
    </source>
</evidence>
<dbReference type="AlphaFoldDB" id="A0A0P7ZLU3"/>
<sequence length="262" mass="27746">MAVTHPSSQIKVSAVRLRRMSAAIGTALTLLSLSIAPAIAQSGEALPELEPGATSGRENDTISQLPDDDVRFECQLYNGAYTVMYLPESQPGQAYPWATPTNMGGGWDAERRCFTISDRLESYRPEGLAELQVGIENGYDVVCATTEQIPGLCKIVFTVPLGQNPIATRDLVFENLTLADNGTNTTIVNTYTGTGNAGLIGQITGALENLAGVSRPTQPSSTQNGASSINLKPFLDPADGGTGTAIRRNAAPSRSLSPDNFR</sequence>
<evidence type="ECO:0000256" key="2">
    <source>
        <dbReference type="SAM" id="SignalP"/>
    </source>
</evidence>
<evidence type="ECO:0000256" key="1">
    <source>
        <dbReference type="SAM" id="MobiDB-lite"/>
    </source>
</evidence>
<feature type="compositionally biased region" description="Polar residues" evidence="1">
    <location>
        <begin position="215"/>
        <end position="230"/>
    </location>
</feature>
<reference evidence="3 4" key="1">
    <citation type="submission" date="2015-09" db="EMBL/GenBank/DDBJ databases">
        <title>Identification and resolution of microdiversity through metagenomic sequencing of parallel consortia.</title>
        <authorList>
            <person name="Nelson W.C."/>
            <person name="Romine M.F."/>
            <person name="Lindemann S.R."/>
        </authorList>
    </citation>
    <scope>NUCLEOTIDE SEQUENCE [LARGE SCALE GENOMIC DNA]</scope>
    <source>
        <strain evidence="3">Ana</strain>
    </source>
</reference>
<accession>A0A0P7ZLU3</accession>
<dbReference type="Proteomes" id="UP000050465">
    <property type="component" value="Unassembled WGS sequence"/>
</dbReference>
<feature type="signal peptide" evidence="2">
    <location>
        <begin position="1"/>
        <end position="40"/>
    </location>
</feature>
<dbReference type="PATRIC" id="fig|1666911.3.peg.1163"/>
<protein>
    <submittedName>
        <fullName evidence="3">Circadian oscillating protein COP23</fullName>
    </submittedName>
</protein>
<feature type="region of interest" description="Disordered" evidence="1">
    <location>
        <begin position="212"/>
        <end position="262"/>
    </location>
</feature>
<dbReference type="InterPro" id="IPR025478">
    <property type="entry name" value="COP23"/>
</dbReference>
<dbReference type="Pfam" id="PF14218">
    <property type="entry name" value="COP23"/>
    <property type="match status" value="1"/>
</dbReference>
<feature type="compositionally biased region" description="Polar residues" evidence="1">
    <location>
        <begin position="252"/>
        <end position="262"/>
    </location>
</feature>
<evidence type="ECO:0000313" key="3">
    <source>
        <dbReference type="EMBL" id="KPQ33848.1"/>
    </source>
</evidence>
<dbReference type="EMBL" id="LJZR01000026">
    <property type="protein sequence ID" value="KPQ33848.1"/>
    <property type="molecule type" value="Genomic_DNA"/>
</dbReference>
<proteinExistence type="predicted"/>
<comment type="caution">
    <text evidence="3">The sequence shown here is derived from an EMBL/GenBank/DDBJ whole genome shotgun (WGS) entry which is preliminary data.</text>
</comment>
<organism evidence="3 4">
    <name type="scientific">Phormidesmis priestleyi Ana</name>
    <dbReference type="NCBI Taxonomy" id="1666911"/>
    <lineage>
        <taxon>Bacteria</taxon>
        <taxon>Bacillati</taxon>
        <taxon>Cyanobacteriota</taxon>
        <taxon>Cyanophyceae</taxon>
        <taxon>Leptolyngbyales</taxon>
        <taxon>Leptolyngbyaceae</taxon>
        <taxon>Phormidesmis</taxon>
    </lineage>
</organism>
<feature type="chain" id="PRO_5006147282" evidence="2">
    <location>
        <begin position="41"/>
        <end position="262"/>
    </location>
</feature>
<keyword evidence="2" id="KW-0732">Signal</keyword>
<dbReference type="STRING" id="1666911.HLUCCA11_16980"/>
<gene>
    <name evidence="3" type="ORF">HLUCCA11_16980</name>
</gene>
<name>A0A0P7ZLU3_9CYAN</name>